<reference evidence="5" key="1">
    <citation type="journal article" date="2021" name="ISME J.">
        <title>Mercury methylation by metabolically versatile and cosmopolitan marine bacteria.</title>
        <authorList>
            <person name="Lin H."/>
            <person name="Ascher D.B."/>
            <person name="Myung Y."/>
            <person name="Lamborg C.H."/>
            <person name="Hallam S.J."/>
            <person name="Gionfriddo C.M."/>
            <person name="Holt K.E."/>
            <person name="Moreau J.W."/>
        </authorList>
    </citation>
    <scope>NUCLEOTIDE SEQUENCE</scope>
    <source>
        <strain evidence="5">SI075_bin30</strain>
    </source>
</reference>
<dbReference type="InterPro" id="IPR053709">
    <property type="entry name" value="eRP_eS24_sf"/>
</dbReference>
<dbReference type="Pfam" id="PF01282">
    <property type="entry name" value="Ribosomal_S24e"/>
    <property type="match status" value="1"/>
</dbReference>
<dbReference type="GO" id="GO:0003735">
    <property type="term" value="F:structural constituent of ribosome"/>
    <property type="evidence" value="ECO:0007669"/>
    <property type="project" value="InterPro"/>
</dbReference>
<dbReference type="SUPFAM" id="SSF54189">
    <property type="entry name" value="Ribosomal proteins S24e, L23 and L15e"/>
    <property type="match status" value="1"/>
</dbReference>
<gene>
    <name evidence="3" type="primary">rps24e</name>
    <name evidence="5" type="ORF">HON47_03350</name>
</gene>
<organism evidence="5 6">
    <name type="scientific">Candidatus Iainarchaeum sp</name>
    <dbReference type="NCBI Taxonomy" id="3101447"/>
    <lineage>
        <taxon>Archaea</taxon>
        <taxon>Candidatus Iainarchaeota</taxon>
        <taxon>Candidatus Iainarchaeia</taxon>
        <taxon>Candidatus Iainarchaeales</taxon>
        <taxon>Candidatus Iainarchaeaceae</taxon>
        <taxon>Candidatus Iainarchaeum</taxon>
    </lineage>
</organism>
<comment type="similarity">
    <text evidence="3">Belongs to the eukaryotic ribosomal protein eS24 family.</text>
</comment>
<keyword evidence="1 3" id="KW-0689">Ribosomal protein</keyword>
<dbReference type="InterPro" id="IPR001976">
    <property type="entry name" value="Ribosomal_eS24"/>
</dbReference>
<evidence type="ECO:0000256" key="4">
    <source>
        <dbReference type="SAM" id="MobiDB-lite"/>
    </source>
</evidence>
<keyword evidence="2 3" id="KW-0687">Ribonucleoprotein</keyword>
<evidence type="ECO:0000256" key="2">
    <source>
        <dbReference type="ARBA" id="ARBA00023274"/>
    </source>
</evidence>
<dbReference type="GO" id="GO:1990904">
    <property type="term" value="C:ribonucleoprotein complex"/>
    <property type="evidence" value="ECO:0007669"/>
    <property type="project" value="UniProtKB-KW"/>
</dbReference>
<dbReference type="HAMAP" id="MF_00545">
    <property type="entry name" value="Ribosomal_eS24"/>
    <property type="match status" value="1"/>
</dbReference>
<comment type="caution">
    <text evidence="5">The sequence shown here is derived from an EMBL/GenBank/DDBJ whole genome shotgun (WGS) entry which is preliminary data.</text>
</comment>
<proteinExistence type="inferred from homology"/>
<dbReference type="AlphaFoldDB" id="A0A8T5GEZ8"/>
<evidence type="ECO:0000313" key="6">
    <source>
        <dbReference type="Proteomes" id="UP000722459"/>
    </source>
</evidence>
<evidence type="ECO:0000256" key="3">
    <source>
        <dbReference type="HAMAP-Rule" id="MF_00545"/>
    </source>
</evidence>
<name>A0A8T5GEZ8_9ARCH</name>
<sequence>MKIKIIQDTKNEVLNRREIVAEIEEEKIPSRNEVRAKLAAMSEVEEKTLIIEKIDSSFGNPTITVKANAYTDEESMNKIEKEYFIKRNFPVEEKKEGEEAPAAEEATTETPTTEEVKPEAPVEETKAEEVAPTKEKKEEAPATEEPKAEEVKEEAKPEEKKEDAPKEETKAEEPAKEEKKKEGEQ</sequence>
<dbReference type="GO" id="GO:0005840">
    <property type="term" value="C:ribosome"/>
    <property type="evidence" value="ECO:0007669"/>
    <property type="project" value="UniProtKB-KW"/>
</dbReference>
<evidence type="ECO:0000256" key="1">
    <source>
        <dbReference type="ARBA" id="ARBA00022980"/>
    </source>
</evidence>
<dbReference type="EMBL" id="JABJNZ010000046">
    <property type="protein sequence ID" value="MBT4870583.1"/>
    <property type="molecule type" value="Genomic_DNA"/>
</dbReference>
<dbReference type="Gene3D" id="3.30.70.3370">
    <property type="match status" value="1"/>
</dbReference>
<evidence type="ECO:0000313" key="5">
    <source>
        <dbReference type="EMBL" id="MBT4870583.1"/>
    </source>
</evidence>
<feature type="region of interest" description="Disordered" evidence="4">
    <location>
        <begin position="84"/>
        <end position="185"/>
    </location>
</feature>
<dbReference type="InterPro" id="IPR012678">
    <property type="entry name" value="Ribosomal_uL23/eL15/eS24_sf"/>
</dbReference>
<protein>
    <recommendedName>
        <fullName evidence="3">Small ribosomal subunit protein eS24</fullName>
    </recommendedName>
</protein>
<feature type="compositionally biased region" description="Basic and acidic residues" evidence="4">
    <location>
        <begin position="114"/>
        <end position="185"/>
    </location>
</feature>
<feature type="compositionally biased region" description="Low complexity" evidence="4">
    <location>
        <begin position="103"/>
        <end position="113"/>
    </location>
</feature>
<accession>A0A8T5GEZ8</accession>
<dbReference type="Proteomes" id="UP000722459">
    <property type="component" value="Unassembled WGS sequence"/>
</dbReference>
<dbReference type="GO" id="GO:0006412">
    <property type="term" value="P:translation"/>
    <property type="evidence" value="ECO:0007669"/>
    <property type="project" value="UniProtKB-UniRule"/>
</dbReference>
<feature type="compositionally biased region" description="Basic and acidic residues" evidence="4">
    <location>
        <begin position="84"/>
        <end position="98"/>
    </location>
</feature>